<comment type="caution">
    <text evidence="1">The sequence shown here is derived from an EMBL/GenBank/DDBJ whole genome shotgun (WGS) entry which is preliminary data.</text>
</comment>
<dbReference type="Proteomes" id="UP001139089">
    <property type="component" value="Unassembled WGS sequence"/>
</dbReference>
<keyword evidence="2" id="KW-1185">Reference proteome</keyword>
<evidence type="ECO:0000313" key="1">
    <source>
        <dbReference type="EMBL" id="MCD7110263.1"/>
    </source>
</evidence>
<proteinExistence type="predicted"/>
<gene>
    <name evidence="1" type="ORF">LRX75_14580</name>
</gene>
<organism evidence="1 2">
    <name type="scientific">Rhizobium quercicola</name>
    <dbReference type="NCBI Taxonomy" id="2901226"/>
    <lineage>
        <taxon>Bacteria</taxon>
        <taxon>Pseudomonadati</taxon>
        <taxon>Pseudomonadota</taxon>
        <taxon>Alphaproteobacteria</taxon>
        <taxon>Hyphomicrobiales</taxon>
        <taxon>Rhizobiaceae</taxon>
        <taxon>Rhizobium/Agrobacterium group</taxon>
        <taxon>Rhizobium</taxon>
    </lineage>
</organism>
<protein>
    <submittedName>
        <fullName evidence="1">Uncharacterized protein</fullName>
    </submittedName>
</protein>
<dbReference type="AlphaFoldDB" id="A0A9X1T7Y6"/>
<accession>A0A9X1T7Y6</accession>
<dbReference type="RefSeq" id="WP_231815502.1">
    <property type="nucleotide sequence ID" value="NZ_JAJOZR010000009.1"/>
</dbReference>
<evidence type="ECO:0000313" key="2">
    <source>
        <dbReference type="Proteomes" id="UP001139089"/>
    </source>
</evidence>
<dbReference type="EMBL" id="JAJOZR010000009">
    <property type="protein sequence ID" value="MCD7110263.1"/>
    <property type="molecule type" value="Genomic_DNA"/>
</dbReference>
<name>A0A9X1T7Y6_9HYPH</name>
<sequence length="81" mass="8758">MDHMQQITATVAADALAGPDALTAMAVAVVADRDEWNVVIIENGIERRQSFVQHDWALSYARGQRLRLGLPTLPDPSSGTA</sequence>
<reference evidence="1" key="1">
    <citation type="submission" date="2021-12" db="EMBL/GenBank/DDBJ databases">
        <authorList>
            <person name="Li Y."/>
        </authorList>
    </citation>
    <scope>NUCLEOTIDE SEQUENCE</scope>
    <source>
        <strain evidence="1">DKSPLA3</strain>
    </source>
</reference>